<name>A0ACA9MLA8_9GLOM</name>
<protein>
    <submittedName>
        <fullName evidence="1">11705_t:CDS:1</fullName>
    </submittedName>
</protein>
<evidence type="ECO:0000313" key="1">
    <source>
        <dbReference type="EMBL" id="CAG8599925.1"/>
    </source>
</evidence>
<proteinExistence type="predicted"/>
<comment type="caution">
    <text evidence="1">The sequence shown here is derived from an EMBL/GenBank/DDBJ whole genome shotgun (WGS) entry which is preliminary data.</text>
</comment>
<feature type="non-terminal residue" evidence="1">
    <location>
        <position position="185"/>
    </location>
</feature>
<accession>A0ACA9MLA8</accession>
<sequence length="185" mass="21207">MFLCQFAFSLPIHEKPTRELITQPTDETTVMFTKYIKVNDKSLDIYTNNVDYSSLKMLELNSPDIQIPELDFPVVRLPILNFPVLQMPILNFPVIQMPLLNFSDTQIPEFNFSDAGSFIGSFSATTIETCLLFILGFLRIQVPYIHDRRRMRNFEREPWILDTEAAGEKGTIVEVGEVGKGPVEK</sequence>
<keyword evidence="2" id="KW-1185">Reference proteome</keyword>
<organism evidence="1 2">
    <name type="scientific">Racocetra persica</name>
    <dbReference type="NCBI Taxonomy" id="160502"/>
    <lineage>
        <taxon>Eukaryota</taxon>
        <taxon>Fungi</taxon>
        <taxon>Fungi incertae sedis</taxon>
        <taxon>Mucoromycota</taxon>
        <taxon>Glomeromycotina</taxon>
        <taxon>Glomeromycetes</taxon>
        <taxon>Diversisporales</taxon>
        <taxon>Gigasporaceae</taxon>
        <taxon>Racocetra</taxon>
    </lineage>
</organism>
<gene>
    <name evidence="1" type="ORF">RPERSI_LOCUS5877</name>
</gene>
<dbReference type="EMBL" id="CAJVQC010009053">
    <property type="protein sequence ID" value="CAG8599925.1"/>
    <property type="molecule type" value="Genomic_DNA"/>
</dbReference>
<evidence type="ECO:0000313" key="2">
    <source>
        <dbReference type="Proteomes" id="UP000789920"/>
    </source>
</evidence>
<reference evidence="1" key="1">
    <citation type="submission" date="2021-06" db="EMBL/GenBank/DDBJ databases">
        <authorList>
            <person name="Kallberg Y."/>
            <person name="Tangrot J."/>
            <person name="Rosling A."/>
        </authorList>
    </citation>
    <scope>NUCLEOTIDE SEQUENCE</scope>
    <source>
        <strain evidence="1">MA461A</strain>
    </source>
</reference>
<dbReference type="Proteomes" id="UP000789920">
    <property type="component" value="Unassembled WGS sequence"/>
</dbReference>